<keyword evidence="2" id="KW-0238">DNA-binding</keyword>
<dbReference type="RefSeq" id="WP_193905884.1">
    <property type="nucleotide sequence ID" value="NZ_JADEXG010000014.1"/>
</dbReference>
<organism evidence="2 3">
    <name type="scientific">Vasconcelosia minhoensis LEGE 07310</name>
    <dbReference type="NCBI Taxonomy" id="915328"/>
    <lineage>
        <taxon>Bacteria</taxon>
        <taxon>Bacillati</taxon>
        <taxon>Cyanobacteriota</taxon>
        <taxon>Cyanophyceae</taxon>
        <taxon>Nodosilineales</taxon>
        <taxon>Cymatolegaceae</taxon>
        <taxon>Vasconcelosia</taxon>
        <taxon>Vasconcelosia minhoensis</taxon>
    </lineage>
</organism>
<dbReference type="PANTHER" id="PTHR40516:SF1">
    <property type="entry name" value="ANTITOXIN CHPS-RELATED"/>
    <property type="match status" value="1"/>
</dbReference>
<evidence type="ECO:0000259" key="1">
    <source>
        <dbReference type="SMART" id="SM00966"/>
    </source>
</evidence>
<evidence type="ECO:0000313" key="2">
    <source>
        <dbReference type="EMBL" id="MBE9077220.1"/>
    </source>
</evidence>
<dbReference type="Pfam" id="PF04014">
    <property type="entry name" value="MazE_antitoxin"/>
    <property type="match status" value="1"/>
</dbReference>
<name>A0A8J7ALI6_9CYAN</name>
<accession>A0A8J7ALI6</accession>
<dbReference type="InterPro" id="IPR039052">
    <property type="entry name" value="Antitox_PemI-like"/>
</dbReference>
<proteinExistence type="predicted"/>
<dbReference type="InterPro" id="IPR037914">
    <property type="entry name" value="SpoVT-AbrB_sf"/>
</dbReference>
<feature type="domain" description="SpoVT-AbrB" evidence="1">
    <location>
        <begin position="6"/>
        <end position="51"/>
    </location>
</feature>
<gene>
    <name evidence="2" type="ORF">IQ241_07915</name>
</gene>
<dbReference type="EMBL" id="JADEXG010000014">
    <property type="protein sequence ID" value="MBE9077220.1"/>
    <property type="molecule type" value="Genomic_DNA"/>
</dbReference>
<sequence length="80" mass="8769">MKIQIQKWGNCLAVRIPEAIAQEMGITCGSMVELALERGKLTIRPAVDSPFSLDELLSEITKSNIHSEIETGAAEGNEVW</sequence>
<keyword evidence="3" id="KW-1185">Reference proteome</keyword>
<dbReference type="Gene3D" id="2.10.260.10">
    <property type="match status" value="1"/>
</dbReference>
<dbReference type="GO" id="GO:0097351">
    <property type="term" value="F:toxin sequestering activity"/>
    <property type="evidence" value="ECO:0007669"/>
    <property type="project" value="InterPro"/>
</dbReference>
<evidence type="ECO:0000313" key="3">
    <source>
        <dbReference type="Proteomes" id="UP000636505"/>
    </source>
</evidence>
<comment type="caution">
    <text evidence="2">The sequence shown here is derived from an EMBL/GenBank/DDBJ whole genome shotgun (WGS) entry which is preliminary data.</text>
</comment>
<dbReference type="GO" id="GO:0003677">
    <property type="term" value="F:DNA binding"/>
    <property type="evidence" value="ECO:0007669"/>
    <property type="project" value="UniProtKB-KW"/>
</dbReference>
<protein>
    <submittedName>
        <fullName evidence="2">AbrB/MazE/SpoVT family DNA-binding domain-containing protein</fullName>
    </submittedName>
</protein>
<dbReference type="SUPFAM" id="SSF89447">
    <property type="entry name" value="AbrB/MazE/MraZ-like"/>
    <property type="match status" value="1"/>
</dbReference>
<dbReference type="PANTHER" id="PTHR40516">
    <property type="entry name" value="ANTITOXIN CHPS-RELATED"/>
    <property type="match status" value="1"/>
</dbReference>
<dbReference type="AlphaFoldDB" id="A0A8J7ALI6"/>
<dbReference type="Proteomes" id="UP000636505">
    <property type="component" value="Unassembled WGS sequence"/>
</dbReference>
<dbReference type="InterPro" id="IPR007159">
    <property type="entry name" value="SpoVT-AbrB_dom"/>
</dbReference>
<dbReference type="SMART" id="SM00966">
    <property type="entry name" value="SpoVT_AbrB"/>
    <property type="match status" value="1"/>
</dbReference>
<reference evidence="2" key="1">
    <citation type="submission" date="2020-10" db="EMBL/GenBank/DDBJ databases">
        <authorList>
            <person name="Castelo-Branco R."/>
            <person name="Eusebio N."/>
            <person name="Adriana R."/>
            <person name="Vieira A."/>
            <person name="Brugerolle De Fraissinette N."/>
            <person name="Rezende De Castro R."/>
            <person name="Schneider M.P."/>
            <person name="Vasconcelos V."/>
            <person name="Leao P.N."/>
        </authorList>
    </citation>
    <scope>NUCLEOTIDE SEQUENCE</scope>
    <source>
        <strain evidence="2">LEGE 07310</strain>
    </source>
</reference>